<gene>
    <name evidence="1" type="ORF">LCGC14_0684590</name>
</gene>
<accession>A0A0F9T8M3</accession>
<dbReference type="AlphaFoldDB" id="A0A0F9T8M3"/>
<dbReference type="SUPFAM" id="SSF49899">
    <property type="entry name" value="Concanavalin A-like lectins/glucanases"/>
    <property type="match status" value="1"/>
</dbReference>
<organism evidence="1">
    <name type="scientific">marine sediment metagenome</name>
    <dbReference type="NCBI Taxonomy" id="412755"/>
    <lineage>
        <taxon>unclassified sequences</taxon>
        <taxon>metagenomes</taxon>
        <taxon>ecological metagenomes</taxon>
    </lineage>
</organism>
<dbReference type="Pfam" id="PF13385">
    <property type="entry name" value="Laminin_G_3"/>
    <property type="match status" value="1"/>
</dbReference>
<name>A0A0F9T8M3_9ZZZZ</name>
<dbReference type="InterPro" id="IPR013320">
    <property type="entry name" value="ConA-like_dom_sf"/>
</dbReference>
<evidence type="ECO:0008006" key="2">
    <source>
        <dbReference type="Google" id="ProtNLM"/>
    </source>
</evidence>
<comment type="caution">
    <text evidence="1">The sequence shown here is derived from an EMBL/GenBank/DDBJ whole genome shotgun (WGS) entry which is preliminary data.</text>
</comment>
<evidence type="ECO:0000313" key="1">
    <source>
        <dbReference type="EMBL" id="KKN45306.1"/>
    </source>
</evidence>
<dbReference type="EMBL" id="LAZR01001398">
    <property type="protein sequence ID" value="KKN45306.1"/>
    <property type="molecule type" value="Genomic_DNA"/>
</dbReference>
<sequence length="228" mass="24408">MSRLFDDGATDRLYIDQAVAGRPIAIVCRFNINDTSIFHALMGLGDKDTNDYFISMRAYPVGFAQKVSATEWNNPTTGVAVTSSGYTVNIWHHACAIFVSATDRRAFIDGANKGTNATNVSAINLDRTNIGVESKSTPANPVSGIIAEAAVYDLSQWPGATDALKADGFEKILPSLADGFTPPHFPLGLIAYWPLIRGLNDKVGGYNLTAVGTAVSNHPRVILPHGVQ</sequence>
<proteinExistence type="predicted"/>
<reference evidence="1" key="1">
    <citation type="journal article" date="2015" name="Nature">
        <title>Complex archaea that bridge the gap between prokaryotes and eukaryotes.</title>
        <authorList>
            <person name="Spang A."/>
            <person name="Saw J.H."/>
            <person name="Jorgensen S.L."/>
            <person name="Zaremba-Niedzwiedzka K."/>
            <person name="Martijn J."/>
            <person name="Lind A.E."/>
            <person name="van Eijk R."/>
            <person name="Schleper C."/>
            <person name="Guy L."/>
            <person name="Ettema T.J."/>
        </authorList>
    </citation>
    <scope>NUCLEOTIDE SEQUENCE</scope>
</reference>
<protein>
    <recommendedName>
        <fullName evidence="2">LamG domain-containing protein</fullName>
    </recommendedName>
</protein>
<dbReference type="Gene3D" id="2.60.120.200">
    <property type="match status" value="1"/>
</dbReference>